<proteinExistence type="predicted"/>
<dbReference type="AlphaFoldDB" id="A0A382Z1U3"/>
<name>A0A382Z1U3_9ZZZZ</name>
<evidence type="ECO:0000313" key="1">
    <source>
        <dbReference type="EMBL" id="SVD89446.1"/>
    </source>
</evidence>
<sequence length="42" mass="4578">MIIFSIVFGGLAEMPSDGIPYPIFSYTALIPWTYFSAAMTAS</sequence>
<gene>
    <name evidence="1" type="ORF">METZ01_LOCUS442300</name>
</gene>
<feature type="non-terminal residue" evidence="1">
    <location>
        <position position="42"/>
    </location>
</feature>
<dbReference type="EMBL" id="UINC01180313">
    <property type="protein sequence ID" value="SVD89446.1"/>
    <property type="molecule type" value="Genomic_DNA"/>
</dbReference>
<reference evidence="1" key="1">
    <citation type="submission" date="2018-05" db="EMBL/GenBank/DDBJ databases">
        <authorList>
            <person name="Lanie J.A."/>
            <person name="Ng W.-L."/>
            <person name="Kazmierczak K.M."/>
            <person name="Andrzejewski T.M."/>
            <person name="Davidsen T.M."/>
            <person name="Wayne K.J."/>
            <person name="Tettelin H."/>
            <person name="Glass J.I."/>
            <person name="Rusch D."/>
            <person name="Podicherti R."/>
            <person name="Tsui H.-C.T."/>
            <person name="Winkler M.E."/>
        </authorList>
    </citation>
    <scope>NUCLEOTIDE SEQUENCE</scope>
</reference>
<accession>A0A382Z1U3</accession>
<organism evidence="1">
    <name type="scientific">marine metagenome</name>
    <dbReference type="NCBI Taxonomy" id="408172"/>
    <lineage>
        <taxon>unclassified sequences</taxon>
        <taxon>metagenomes</taxon>
        <taxon>ecological metagenomes</taxon>
    </lineage>
</organism>
<protein>
    <submittedName>
        <fullName evidence="1">Uncharacterized protein</fullName>
    </submittedName>
</protein>